<dbReference type="EMBL" id="CALNXK010000065">
    <property type="protein sequence ID" value="CAH3140692.1"/>
    <property type="molecule type" value="Genomic_DNA"/>
</dbReference>
<proteinExistence type="inferred from homology"/>
<accession>A0ABN8PC04</accession>
<feature type="domain" description="Mab-21-like nucleotidyltransferase" evidence="4">
    <location>
        <begin position="185"/>
        <end position="379"/>
    </location>
</feature>
<organism evidence="6 7">
    <name type="scientific">Porites lobata</name>
    <dbReference type="NCBI Taxonomy" id="104759"/>
    <lineage>
        <taxon>Eukaryota</taxon>
        <taxon>Metazoa</taxon>
        <taxon>Cnidaria</taxon>
        <taxon>Anthozoa</taxon>
        <taxon>Hexacorallia</taxon>
        <taxon>Scleractinia</taxon>
        <taxon>Fungiina</taxon>
        <taxon>Poritidae</taxon>
        <taxon>Porites</taxon>
    </lineage>
</organism>
<dbReference type="InterPro" id="IPR024810">
    <property type="entry name" value="MAB21L/cGLR"/>
</dbReference>
<evidence type="ECO:0000256" key="1">
    <source>
        <dbReference type="ARBA" id="ARBA00001946"/>
    </source>
</evidence>
<keyword evidence="3" id="KW-0547">Nucleotide-binding</keyword>
<evidence type="ECO:0000313" key="6">
    <source>
        <dbReference type="EMBL" id="CAH3140692.1"/>
    </source>
</evidence>
<dbReference type="SMART" id="SM01265">
    <property type="entry name" value="Mab-21"/>
    <property type="match status" value="1"/>
</dbReference>
<feature type="domain" description="Mab-21-like HhH/H2TH-like" evidence="5">
    <location>
        <begin position="386"/>
        <end position="481"/>
    </location>
</feature>
<evidence type="ECO:0000259" key="5">
    <source>
        <dbReference type="Pfam" id="PF20266"/>
    </source>
</evidence>
<dbReference type="InterPro" id="IPR046903">
    <property type="entry name" value="Mab-21-like_nuc_Trfase"/>
</dbReference>
<comment type="cofactor">
    <cofactor evidence="1">
        <name>Mg(2+)</name>
        <dbReference type="ChEBI" id="CHEBI:18420"/>
    </cofactor>
</comment>
<dbReference type="Pfam" id="PF03281">
    <property type="entry name" value="Mab-21"/>
    <property type="match status" value="1"/>
</dbReference>
<evidence type="ECO:0008006" key="8">
    <source>
        <dbReference type="Google" id="ProtNLM"/>
    </source>
</evidence>
<keyword evidence="7" id="KW-1185">Reference proteome</keyword>
<dbReference type="InterPro" id="IPR046906">
    <property type="entry name" value="Mab-21_HhH/H2TH-like"/>
</dbReference>
<dbReference type="Proteomes" id="UP001159405">
    <property type="component" value="Unassembled WGS sequence"/>
</dbReference>
<sequence length="521" mass="60420">MEWKVEVDDFVRFAASTENHFKLFMKFADDSTDTWIQKMMAIITVDANITYQRYITGLGFRSKEEVKAESSRQTRSFLTRIEHVHGAEGKPIQGRDFVSGLDYGELQEKLVEIFLCCLDQDLNYIVGRLHEIAQFETLLKCLLRNTPSVSWLKWQFDLTGSAVEDSQVPDISYQDGVSCMNVTPEYDIMLSVSQMSLGLNDQENCITKANYPGFVNLYVPPGSNYSENLLPYLTLRESKYYLSALKFKKEIYQMLVELKAITDFNREKPEVEKTSEEMEMKDFDINVIPHGPAIQIDERYLEEDIEPFLSYDVVPAIKFNGWPKCSQKWVSRERLWPPQSLVKEIIQEGFHLVPKTSPQGDEELEWRISFSKAEVKLMRAKGLGQRNYCYRMFKMAVKENISSACKLLSTYHLKTLLLWASERHPPDRWSDENIALCFVGLLDDLLDSLVNCSCPHYFIPELNLFANCSTDHLYYLASQVSAIRKSPLKYLQRPGENPTESYNNFIAAMKEWNEEMRDNTE</sequence>
<evidence type="ECO:0000256" key="2">
    <source>
        <dbReference type="ARBA" id="ARBA00008307"/>
    </source>
</evidence>
<protein>
    <recommendedName>
        <fullName evidence="8">Mab-21-like HhH/H2TH-like domain-containing protein</fullName>
    </recommendedName>
</protein>
<reference evidence="6 7" key="1">
    <citation type="submission" date="2022-05" db="EMBL/GenBank/DDBJ databases">
        <authorList>
            <consortium name="Genoscope - CEA"/>
            <person name="William W."/>
        </authorList>
    </citation>
    <scope>NUCLEOTIDE SEQUENCE [LARGE SCALE GENOMIC DNA]</scope>
</reference>
<gene>
    <name evidence="6" type="ORF">PLOB_00041569</name>
</gene>
<evidence type="ECO:0000313" key="7">
    <source>
        <dbReference type="Proteomes" id="UP001159405"/>
    </source>
</evidence>
<keyword evidence="3" id="KW-0067">ATP-binding</keyword>
<dbReference type="Gene3D" id="1.10.1410.40">
    <property type="match status" value="1"/>
</dbReference>
<evidence type="ECO:0000259" key="4">
    <source>
        <dbReference type="Pfam" id="PF03281"/>
    </source>
</evidence>
<name>A0ABN8PC04_9CNID</name>
<evidence type="ECO:0000256" key="3">
    <source>
        <dbReference type="ARBA" id="ARBA00022840"/>
    </source>
</evidence>
<dbReference type="Pfam" id="PF20266">
    <property type="entry name" value="Mab-21_C"/>
    <property type="match status" value="1"/>
</dbReference>
<comment type="similarity">
    <text evidence="2">Belongs to the mab-21 family.</text>
</comment>
<dbReference type="PANTHER" id="PTHR10656">
    <property type="entry name" value="CELL FATE DETERMINING PROTEIN MAB21-RELATED"/>
    <property type="match status" value="1"/>
</dbReference>
<comment type="caution">
    <text evidence="6">The sequence shown here is derived from an EMBL/GenBank/DDBJ whole genome shotgun (WGS) entry which is preliminary data.</text>
</comment>
<dbReference type="PANTHER" id="PTHR10656:SF69">
    <property type="entry name" value="MAB-21-LIKE HHH_H2TH-LIKE DOMAIN-CONTAINING PROTEIN"/>
    <property type="match status" value="1"/>
</dbReference>